<accession>A0A3N0CLH1</accession>
<protein>
    <submittedName>
        <fullName evidence="7">Iron-siderophore ABC transporter substrate-binding protein</fullName>
    </submittedName>
</protein>
<dbReference type="GO" id="GO:0030288">
    <property type="term" value="C:outer membrane-bounded periplasmic space"/>
    <property type="evidence" value="ECO:0007669"/>
    <property type="project" value="TreeGrafter"/>
</dbReference>
<dbReference type="PROSITE" id="PS51257">
    <property type="entry name" value="PROKAR_LIPOPROTEIN"/>
    <property type="match status" value="1"/>
</dbReference>
<dbReference type="EMBL" id="RJSE01000006">
    <property type="protein sequence ID" value="RNL63763.1"/>
    <property type="molecule type" value="Genomic_DNA"/>
</dbReference>
<name>A0A3N0CLH1_9ACTN</name>
<evidence type="ECO:0000259" key="6">
    <source>
        <dbReference type="PROSITE" id="PS50983"/>
    </source>
</evidence>
<gene>
    <name evidence="7" type="ORF">EFK50_08520</name>
</gene>
<dbReference type="RefSeq" id="WP_123227150.1">
    <property type="nucleotide sequence ID" value="NZ_RJSE01000006.1"/>
</dbReference>
<evidence type="ECO:0000256" key="1">
    <source>
        <dbReference type="ARBA" id="ARBA00004196"/>
    </source>
</evidence>
<keyword evidence="4 5" id="KW-0732">Signal</keyword>
<dbReference type="PROSITE" id="PS50983">
    <property type="entry name" value="FE_B12_PBP"/>
    <property type="match status" value="1"/>
</dbReference>
<feature type="domain" description="Fe/B12 periplasmic-binding" evidence="6">
    <location>
        <begin position="60"/>
        <end position="333"/>
    </location>
</feature>
<dbReference type="Gene3D" id="3.40.50.1980">
    <property type="entry name" value="Nitrogenase molybdenum iron protein domain"/>
    <property type="match status" value="2"/>
</dbReference>
<dbReference type="InterPro" id="IPR002491">
    <property type="entry name" value="ABC_transptr_periplasmic_BD"/>
</dbReference>
<reference evidence="7 8" key="1">
    <citation type="submission" date="2018-11" db="EMBL/GenBank/DDBJ databases">
        <authorList>
            <person name="Li F."/>
        </authorList>
    </citation>
    <scope>NUCLEOTIDE SEQUENCE [LARGE SCALE GENOMIC DNA]</scope>
    <source>
        <strain evidence="7 8">Gsoil 097</strain>
    </source>
</reference>
<feature type="signal peptide" evidence="5">
    <location>
        <begin position="1"/>
        <end position="20"/>
    </location>
</feature>
<evidence type="ECO:0000313" key="7">
    <source>
        <dbReference type="EMBL" id="RNL63763.1"/>
    </source>
</evidence>
<evidence type="ECO:0000256" key="2">
    <source>
        <dbReference type="ARBA" id="ARBA00008814"/>
    </source>
</evidence>
<comment type="subcellular location">
    <subcellularLocation>
        <location evidence="1">Cell envelope</location>
    </subcellularLocation>
</comment>
<evidence type="ECO:0000256" key="3">
    <source>
        <dbReference type="ARBA" id="ARBA00022448"/>
    </source>
</evidence>
<dbReference type="Pfam" id="PF01497">
    <property type="entry name" value="Peripla_BP_2"/>
    <property type="match status" value="1"/>
</dbReference>
<evidence type="ECO:0000313" key="8">
    <source>
        <dbReference type="Proteomes" id="UP000267128"/>
    </source>
</evidence>
<feature type="chain" id="PRO_5039144450" evidence="5">
    <location>
        <begin position="21"/>
        <end position="342"/>
    </location>
</feature>
<dbReference type="AlphaFoldDB" id="A0A3N0CLH1"/>
<organism evidence="7 8">
    <name type="scientific">Nocardioides marmoriginsengisoli</name>
    <dbReference type="NCBI Taxonomy" id="661483"/>
    <lineage>
        <taxon>Bacteria</taxon>
        <taxon>Bacillati</taxon>
        <taxon>Actinomycetota</taxon>
        <taxon>Actinomycetes</taxon>
        <taxon>Propionibacteriales</taxon>
        <taxon>Nocardioidaceae</taxon>
        <taxon>Nocardioides</taxon>
    </lineage>
</organism>
<keyword evidence="3" id="KW-0813">Transport</keyword>
<dbReference type="Proteomes" id="UP000267128">
    <property type="component" value="Unassembled WGS sequence"/>
</dbReference>
<evidence type="ECO:0000256" key="4">
    <source>
        <dbReference type="ARBA" id="ARBA00022729"/>
    </source>
</evidence>
<dbReference type="InterPro" id="IPR051313">
    <property type="entry name" value="Bact_iron-sidero_bind"/>
</dbReference>
<comment type="similarity">
    <text evidence="2">Belongs to the bacterial solute-binding protein 8 family.</text>
</comment>
<dbReference type="PANTHER" id="PTHR30532">
    <property type="entry name" value="IRON III DICITRATE-BINDING PERIPLASMIC PROTEIN"/>
    <property type="match status" value="1"/>
</dbReference>
<comment type="caution">
    <text evidence="7">The sequence shown here is derived from an EMBL/GenBank/DDBJ whole genome shotgun (WGS) entry which is preliminary data.</text>
</comment>
<dbReference type="PANTHER" id="PTHR30532:SF24">
    <property type="entry name" value="FERRIC ENTEROBACTIN-BINDING PERIPLASMIC PROTEIN FEPB"/>
    <property type="match status" value="1"/>
</dbReference>
<dbReference type="OrthoDB" id="1846031at2"/>
<sequence>MKTSRLAAVAGAVALTLSMAACGSSDDGDTGSKGDSAAAGFPITIEHKFGSTEIKSQPKRIVTVGLTDQDAVLAMGVVPVATTNWFGDAPGRIFPWADAAAKAAENPLGEGKLPEVLNSEKEFEKVAALKPDLITAIYAGLTQKDYDLLSKIAPVVAAPKGYVDYGTPWQEATTMIGTAMGEKEKAEKMVADVEGQLAKTKADHPEFAGKTAVTVSAYEGIFIYGPEDPRGRFLTDIGFTYPENLKKFSKENFGESISAENAEEVDVDTLVWVNAAKATYDMVPTYKNLRVSKEGRDVFIAEDDDLYIPSSFVTVLSIPYLIEKEVPRLVAAVDGDPSTLTN</sequence>
<proteinExistence type="inferred from homology"/>
<dbReference type="GO" id="GO:1901678">
    <property type="term" value="P:iron coordination entity transport"/>
    <property type="evidence" value="ECO:0007669"/>
    <property type="project" value="UniProtKB-ARBA"/>
</dbReference>
<keyword evidence="8" id="KW-1185">Reference proteome</keyword>
<dbReference type="SUPFAM" id="SSF53807">
    <property type="entry name" value="Helical backbone' metal receptor"/>
    <property type="match status" value="1"/>
</dbReference>
<dbReference type="CDD" id="cd01146">
    <property type="entry name" value="FhuD"/>
    <property type="match status" value="1"/>
</dbReference>
<evidence type="ECO:0000256" key="5">
    <source>
        <dbReference type="SAM" id="SignalP"/>
    </source>
</evidence>